<keyword evidence="2 8" id="KW-0963">Cytoplasm</keyword>
<dbReference type="HOGENOM" id="CLU_057180_1_1_9"/>
<comment type="catalytic activity">
    <reaction evidence="8">
        <text>3'-dephospho-CoA + ATP = ADP + CoA + H(+)</text>
        <dbReference type="Rhea" id="RHEA:18245"/>
        <dbReference type="ChEBI" id="CHEBI:15378"/>
        <dbReference type="ChEBI" id="CHEBI:30616"/>
        <dbReference type="ChEBI" id="CHEBI:57287"/>
        <dbReference type="ChEBI" id="CHEBI:57328"/>
        <dbReference type="ChEBI" id="CHEBI:456216"/>
        <dbReference type="EC" id="2.7.1.24"/>
    </reaction>
</comment>
<dbReference type="PROSITE" id="PS51219">
    <property type="entry name" value="DPCK"/>
    <property type="match status" value="1"/>
</dbReference>
<sequence length="198" mass="21901">MKIIGLTGGIGSGKSTVASILADNGAYVIDADKVGHKVYYKGGPAWDAVVKAFGTGILNENGDIDRRKLAAIVFHDNKKLNMLNAIVHPIIAREVSQRIDNARGKGVELVVVEAALLIESGWYKMADEVWLITADQEIRLHRIMQRDDISIEEARLRMQSQMPDDEKAEYADIIIVNNNGIEDLKHKVKEALQREGGQ</sequence>
<evidence type="ECO:0000256" key="9">
    <source>
        <dbReference type="NCBIfam" id="TIGR00152"/>
    </source>
</evidence>
<evidence type="ECO:0000256" key="8">
    <source>
        <dbReference type="HAMAP-Rule" id="MF_00376"/>
    </source>
</evidence>
<evidence type="ECO:0000313" key="10">
    <source>
        <dbReference type="EMBL" id="AEE96377.1"/>
    </source>
</evidence>
<keyword evidence="4 8" id="KW-0547">Nucleotide-binding</keyword>
<evidence type="ECO:0000313" key="11">
    <source>
        <dbReference type="Proteomes" id="UP000008457"/>
    </source>
</evidence>
<evidence type="ECO:0000256" key="6">
    <source>
        <dbReference type="ARBA" id="ARBA00022840"/>
    </source>
</evidence>
<dbReference type="Gene3D" id="3.40.50.300">
    <property type="entry name" value="P-loop containing nucleotide triphosphate hydrolases"/>
    <property type="match status" value="1"/>
</dbReference>
<dbReference type="Pfam" id="PF01121">
    <property type="entry name" value="CoaE"/>
    <property type="match status" value="1"/>
</dbReference>
<name>F3ZVL5_MAHA5</name>
<feature type="binding site" evidence="8">
    <location>
        <begin position="11"/>
        <end position="16"/>
    </location>
    <ligand>
        <name>ATP</name>
        <dbReference type="ChEBI" id="CHEBI:30616"/>
    </ligand>
</feature>
<dbReference type="PANTHER" id="PTHR10695:SF46">
    <property type="entry name" value="BIFUNCTIONAL COENZYME A SYNTHASE-RELATED"/>
    <property type="match status" value="1"/>
</dbReference>
<evidence type="ECO:0000256" key="2">
    <source>
        <dbReference type="ARBA" id="ARBA00022490"/>
    </source>
</evidence>
<dbReference type="SUPFAM" id="SSF52540">
    <property type="entry name" value="P-loop containing nucleoside triphosphate hydrolases"/>
    <property type="match status" value="1"/>
</dbReference>
<comment type="subcellular location">
    <subcellularLocation>
        <location evidence="8">Cytoplasm</location>
    </subcellularLocation>
</comment>
<dbReference type="UniPathway" id="UPA00241">
    <property type="reaction ID" value="UER00356"/>
</dbReference>
<comment type="function">
    <text evidence="8">Catalyzes the phosphorylation of the 3'-hydroxyl group of dephosphocoenzyme A to form coenzyme A.</text>
</comment>
<dbReference type="GO" id="GO:0005524">
    <property type="term" value="F:ATP binding"/>
    <property type="evidence" value="ECO:0007669"/>
    <property type="project" value="UniProtKB-UniRule"/>
</dbReference>
<dbReference type="HAMAP" id="MF_00376">
    <property type="entry name" value="Dephospho_CoA_kinase"/>
    <property type="match status" value="1"/>
</dbReference>
<dbReference type="NCBIfam" id="TIGR00152">
    <property type="entry name" value="dephospho-CoA kinase"/>
    <property type="match status" value="1"/>
</dbReference>
<keyword evidence="5 8" id="KW-0418">Kinase</keyword>
<keyword evidence="6 8" id="KW-0067">ATP-binding</keyword>
<evidence type="ECO:0000256" key="7">
    <source>
        <dbReference type="ARBA" id="ARBA00022993"/>
    </source>
</evidence>
<evidence type="ECO:0000256" key="5">
    <source>
        <dbReference type="ARBA" id="ARBA00022777"/>
    </source>
</evidence>
<dbReference type="STRING" id="697281.Mahau_1180"/>
<dbReference type="EMBL" id="CP002360">
    <property type="protein sequence ID" value="AEE96377.1"/>
    <property type="molecule type" value="Genomic_DNA"/>
</dbReference>
<dbReference type="AlphaFoldDB" id="F3ZVL5"/>
<dbReference type="eggNOG" id="COG0237">
    <property type="taxonomic scope" value="Bacteria"/>
</dbReference>
<dbReference type="InterPro" id="IPR001977">
    <property type="entry name" value="Depp_CoAkinase"/>
</dbReference>
<accession>F3ZVL5</accession>
<organism evidence="10 11">
    <name type="scientific">Mahella australiensis (strain DSM 15567 / CIP 107919 / 50-1 BON)</name>
    <dbReference type="NCBI Taxonomy" id="697281"/>
    <lineage>
        <taxon>Bacteria</taxon>
        <taxon>Bacillati</taxon>
        <taxon>Bacillota</taxon>
        <taxon>Clostridia</taxon>
        <taxon>Thermoanaerobacterales</taxon>
        <taxon>Thermoanaerobacterales Family IV. Incertae Sedis</taxon>
        <taxon>Mahella</taxon>
    </lineage>
</organism>
<gene>
    <name evidence="8" type="primary">coaE</name>
    <name evidence="10" type="ordered locus">Mahau_1180</name>
</gene>
<evidence type="ECO:0000256" key="1">
    <source>
        <dbReference type="ARBA" id="ARBA00009018"/>
    </source>
</evidence>
<dbReference type="Proteomes" id="UP000008457">
    <property type="component" value="Chromosome"/>
</dbReference>
<reference evidence="11" key="1">
    <citation type="submission" date="2010-11" db="EMBL/GenBank/DDBJ databases">
        <title>The complete genome of Mahella australiensis DSM 15567.</title>
        <authorList>
            <consortium name="US DOE Joint Genome Institute (JGI-PGF)"/>
            <person name="Lucas S."/>
            <person name="Copeland A."/>
            <person name="Lapidus A."/>
            <person name="Bruce D."/>
            <person name="Goodwin L."/>
            <person name="Pitluck S."/>
            <person name="Kyrpides N."/>
            <person name="Mavromatis K."/>
            <person name="Pagani I."/>
            <person name="Ivanova N."/>
            <person name="Teshima H."/>
            <person name="Brettin T."/>
            <person name="Detter J.C."/>
            <person name="Han C."/>
            <person name="Tapia R."/>
            <person name="Land M."/>
            <person name="Hauser L."/>
            <person name="Markowitz V."/>
            <person name="Cheng J.-F."/>
            <person name="Hugenholtz P."/>
            <person name="Woyke T."/>
            <person name="Wu D."/>
            <person name="Spring S."/>
            <person name="Pukall R."/>
            <person name="Steenblock K."/>
            <person name="Schneider S."/>
            <person name="Klenk H.-P."/>
            <person name="Eisen J.A."/>
        </authorList>
    </citation>
    <scope>NUCLEOTIDE SEQUENCE [LARGE SCALE GENOMIC DNA]</scope>
    <source>
        <strain evidence="11">DSM 15567 / CIP 107919 / 50-1 BON</strain>
    </source>
</reference>
<dbReference type="InterPro" id="IPR027417">
    <property type="entry name" value="P-loop_NTPase"/>
</dbReference>
<comment type="similarity">
    <text evidence="1 8">Belongs to the CoaE family.</text>
</comment>
<evidence type="ECO:0000256" key="3">
    <source>
        <dbReference type="ARBA" id="ARBA00022679"/>
    </source>
</evidence>
<dbReference type="EC" id="2.7.1.24" evidence="8 9"/>
<comment type="pathway">
    <text evidence="8">Cofactor biosynthesis; coenzyme A biosynthesis; CoA from (R)-pantothenate: step 5/5.</text>
</comment>
<dbReference type="GO" id="GO:0004140">
    <property type="term" value="F:dephospho-CoA kinase activity"/>
    <property type="evidence" value="ECO:0007669"/>
    <property type="project" value="UniProtKB-UniRule"/>
</dbReference>
<dbReference type="GO" id="GO:0015937">
    <property type="term" value="P:coenzyme A biosynthetic process"/>
    <property type="evidence" value="ECO:0007669"/>
    <property type="project" value="UniProtKB-UniRule"/>
</dbReference>
<keyword evidence="3 8" id="KW-0808">Transferase</keyword>
<keyword evidence="7 8" id="KW-0173">Coenzyme A biosynthesis</keyword>
<evidence type="ECO:0000256" key="4">
    <source>
        <dbReference type="ARBA" id="ARBA00022741"/>
    </source>
</evidence>
<protein>
    <recommendedName>
        <fullName evidence="8 9">Dephospho-CoA kinase</fullName>
        <ecNumber evidence="8 9">2.7.1.24</ecNumber>
    </recommendedName>
    <alternativeName>
        <fullName evidence="8">Dephosphocoenzyme A kinase</fullName>
    </alternativeName>
</protein>
<dbReference type="KEGG" id="mas:Mahau_1180"/>
<dbReference type="CDD" id="cd02022">
    <property type="entry name" value="DPCK"/>
    <property type="match status" value="1"/>
</dbReference>
<dbReference type="FunFam" id="3.40.50.300:FF:000991">
    <property type="entry name" value="Dephospho-CoA kinase"/>
    <property type="match status" value="1"/>
</dbReference>
<dbReference type="GO" id="GO:0005737">
    <property type="term" value="C:cytoplasm"/>
    <property type="evidence" value="ECO:0007669"/>
    <property type="project" value="UniProtKB-SubCell"/>
</dbReference>
<reference evidence="10 11" key="2">
    <citation type="journal article" date="2011" name="Stand. Genomic Sci.">
        <title>Complete genome sequence of Mahella australiensis type strain (50-1 BON).</title>
        <authorList>
            <person name="Sikorski J."/>
            <person name="Teshima H."/>
            <person name="Nolan M."/>
            <person name="Lucas S."/>
            <person name="Hammon N."/>
            <person name="Deshpande S."/>
            <person name="Cheng J.F."/>
            <person name="Pitluck S."/>
            <person name="Liolios K."/>
            <person name="Pagani I."/>
            <person name="Ivanova N."/>
            <person name="Huntemann M."/>
            <person name="Mavromatis K."/>
            <person name="Ovchinikova G."/>
            <person name="Pati A."/>
            <person name="Tapia R."/>
            <person name="Han C."/>
            <person name="Goodwin L."/>
            <person name="Chen A."/>
            <person name="Palaniappan K."/>
            <person name="Land M."/>
            <person name="Hauser L."/>
            <person name="Ngatchou-Djao O.D."/>
            <person name="Rohde M."/>
            <person name="Pukall R."/>
            <person name="Spring S."/>
            <person name="Abt B."/>
            <person name="Goker M."/>
            <person name="Detter J.C."/>
            <person name="Woyke T."/>
            <person name="Bristow J."/>
            <person name="Markowitz V."/>
            <person name="Hugenholtz P."/>
            <person name="Eisen J.A."/>
            <person name="Kyrpides N.C."/>
            <person name="Klenk H.P."/>
            <person name="Lapidus A."/>
        </authorList>
    </citation>
    <scope>NUCLEOTIDE SEQUENCE [LARGE SCALE GENOMIC DNA]</scope>
    <source>
        <strain evidence="11">DSM 15567 / CIP 107919 / 50-1 BON</strain>
    </source>
</reference>
<keyword evidence="11" id="KW-1185">Reference proteome</keyword>
<dbReference type="PANTHER" id="PTHR10695">
    <property type="entry name" value="DEPHOSPHO-COA KINASE-RELATED"/>
    <property type="match status" value="1"/>
</dbReference>
<proteinExistence type="inferred from homology"/>